<gene>
    <name evidence="1" type="ORF">SAMN05445850_0144</name>
</gene>
<proteinExistence type="predicted"/>
<evidence type="ECO:0000313" key="2">
    <source>
        <dbReference type="Proteomes" id="UP000199365"/>
    </source>
</evidence>
<dbReference type="EMBL" id="FNKX01000001">
    <property type="protein sequence ID" value="SDQ29178.1"/>
    <property type="molecule type" value="Genomic_DNA"/>
</dbReference>
<reference evidence="2" key="1">
    <citation type="submission" date="2016-10" db="EMBL/GenBank/DDBJ databases">
        <authorList>
            <person name="Varghese N."/>
            <person name="Submissions S."/>
        </authorList>
    </citation>
    <scope>NUCLEOTIDE SEQUENCE [LARGE SCALE GENOMIC DNA]</scope>
    <source>
        <strain evidence="2">DUS833</strain>
    </source>
</reference>
<dbReference type="AlphaFoldDB" id="A0A1H0ZNS1"/>
<dbReference type="Proteomes" id="UP000199365">
    <property type="component" value="Unassembled WGS sequence"/>
</dbReference>
<organism evidence="1 2">
    <name type="scientific">Paraburkholderia tuberum</name>
    <dbReference type="NCBI Taxonomy" id="157910"/>
    <lineage>
        <taxon>Bacteria</taxon>
        <taxon>Pseudomonadati</taxon>
        <taxon>Pseudomonadota</taxon>
        <taxon>Betaproteobacteria</taxon>
        <taxon>Burkholderiales</taxon>
        <taxon>Burkholderiaceae</taxon>
        <taxon>Paraburkholderia</taxon>
    </lineage>
</organism>
<dbReference type="RefSeq" id="WP_090800668.1">
    <property type="nucleotide sequence ID" value="NZ_FNKX01000001.1"/>
</dbReference>
<protein>
    <submittedName>
        <fullName evidence="1">Uncharacterized protein</fullName>
    </submittedName>
</protein>
<evidence type="ECO:0000313" key="1">
    <source>
        <dbReference type="EMBL" id="SDQ29178.1"/>
    </source>
</evidence>
<keyword evidence="2" id="KW-1185">Reference proteome</keyword>
<sequence length="67" mass="7517">MGLKEQRLEAWRRFIRAVHAGKRGDYGPAVSLVEAVRAKHGDAAAESQRRELWRVMNAGQQSKGEAK</sequence>
<accession>A0A1H0ZNS1</accession>
<dbReference type="STRING" id="157910.SAMN05445850_0144"/>
<name>A0A1H0ZNS1_9BURK</name>